<dbReference type="Gene3D" id="3.10.50.40">
    <property type="match status" value="1"/>
</dbReference>
<dbReference type="PANTHER" id="PTHR47245">
    <property type="entry name" value="PEPTIDYLPROLYL ISOMERASE"/>
    <property type="match status" value="1"/>
</dbReference>
<dbReference type="Gene3D" id="1.10.4030.10">
    <property type="entry name" value="Porin chaperone SurA, peptide-binding domain"/>
    <property type="match status" value="1"/>
</dbReference>
<dbReference type="Pfam" id="PF13616">
    <property type="entry name" value="Rotamase_3"/>
    <property type="match status" value="1"/>
</dbReference>
<comment type="catalytic activity">
    <reaction evidence="1">
        <text>[protein]-peptidylproline (omega=180) = [protein]-peptidylproline (omega=0)</text>
        <dbReference type="Rhea" id="RHEA:16237"/>
        <dbReference type="Rhea" id="RHEA-COMP:10747"/>
        <dbReference type="Rhea" id="RHEA-COMP:10748"/>
        <dbReference type="ChEBI" id="CHEBI:83833"/>
        <dbReference type="ChEBI" id="CHEBI:83834"/>
        <dbReference type="EC" id="5.2.1.8"/>
    </reaction>
</comment>
<dbReference type="PANTHER" id="PTHR47245:SF2">
    <property type="entry name" value="PEPTIDYL-PROLYL CIS-TRANS ISOMERASE HP_0175-RELATED"/>
    <property type="match status" value="1"/>
</dbReference>
<dbReference type="SUPFAM" id="SSF54534">
    <property type="entry name" value="FKBP-like"/>
    <property type="match status" value="1"/>
</dbReference>
<evidence type="ECO:0000256" key="2">
    <source>
        <dbReference type="ARBA" id="ARBA00007656"/>
    </source>
</evidence>
<dbReference type="InterPro" id="IPR050245">
    <property type="entry name" value="PrsA_foldase"/>
</dbReference>
<dbReference type="EMBL" id="VDUZ01000022">
    <property type="protein sequence ID" value="TXL73806.1"/>
    <property type="molecule type" value="Genomic_DNA"/>
</dbReference>
<evidence type="ECO:0000313" key="12">
    <source>
        <dbReference type="EMBL" id="TXL73806.1"/>
    </source>
</evidence>
<feature type="signal peptide" evidence="10">
    <location>
        <begin position="1"/>
        <end position="24"/>
    </location>
</feature>
<keyword evidence="13" id="KW-1185">Reference proteome</keyword>
<evidence type="ECO:0000256" key="8">
    <source>
        <dbReference type="PROSITE-ProRule" id="PRU00278"/>
    </source>
</evidence>
<keyword evidence="10" id="KW-0732">Signal</keyword>
<evidence type="ECO:0000256" key="6">
    <source>
        <dbReference type="ARBA" id="ARBA00030642"/>
    </source>
</evidence>
<comment type="caution">
    <text evidence="12">The sequence shown here is derived from an EMBL/GenBank/DDBJ whole genome shotgun (WGS) entry which is preliminary data.</text>
</comment>
<feature type="domain" description="PpiC" evidence="11">
    <location>
        <begin position="150"/>
        <end position="241"/>
    </location>
</feature>
<dbReference type="AlphaFoldDB" id="A0A5C8PJV7"/>
<evidence type="ECO:0000313" key="13">
    <source>
        <dbReference type="Proteomes" id="UP000321638"/>
    </source>
</evidence>
<evidence type="ECO:0000259" key="11">
    <source>
        <dbReference type="PROSITE" id="PS50198"/>
    </source>
</evidence>
<evidence type="ECO:0000256" key="10">
    <source>
        <dbReference type="SAM" id="SignalP"/>
    </source>
</evidence>
<gene>
    <name evidence="12" type="ORF">FHP25_19315</name>
</gene>
<dbReference type="SUPFAM" id="SSF109998">
    <property type="entry name" value="Triger factor/SurA peptide-binding domain-like"/>
    <property type="match status" value="1"/>
</dbReference>
<keyword evidence="8 12" id="KW-0413">Isomerase</keyword>
<evidence type="ECO:0000256" key="1">
    <source>
        <dbReference type="ARBA" id="ARBA00000971"/>
    </source>
</evidence>
<evidence type="ECO:0000256" key="3">
    <source>
        <dbReference type="ARBA" id="ARBA00013194"/>
    </source>
</evidence>
<dbReference type="RefSeq" id="WP_147848600.1">
    <property type="nucleotide sequence ID" value="NZ_VDUZ01000022.1"/>
</dbReference>
<evidence type="ECO:0000256" key="4">
    <source>
        <dbReference type="ARBA" id="ARBA00018370"/>
    </source>
</evidence>
<accession>A0A5C8PJV7</accession>
<dbReference type="InterPro" id="IPR046357">
    <property type="entry name" value="PPIase_dom_sf"/>
</dbReference>
<evidence type="ECO:0000256" key="5">
    <source>
        <dbReference type="ARBA" id="ARBA00023110"/>
    </source>
</evidence>
<dbReference type="PROSITE" id="PS50198">
    <property type="entry name" value="PPIC_PPIASE_2"/>
    <property type="match status" value="1"/>
</dbReference>
<dbReference type="EC" id="5.2.1.8" evidence="3"/>
<comment type="similarity">
    <text evidence="2">Belongs to the PpiC/parvulin rotamase family.</text>
</comment>
<feature type="chain" id="PRO_5022985521" description="Parvulin-like PPIase" evidence="10">
    <location>
        <begin position="25"/>
        <end position="307"/>
    </location>
</feature>
<proteinExistence type="inferred from homology"/>
<evidence type="ECO:0000256" key="9">
    <source>
        <dbReference type="SAM" id="MobiDB-lite"/>
    </source>
</evidence>
<reference evidence="12 13" key="1">
    <citation type="submission" date="2019-06" db="EMBL/GenBank/DDBJ databases">
        <title>New taxonomy in bacterial strain CC-CFT640, isolated from vineyard.</title>
        <authorList>
            <person name="Lin S.-Y."/>
            <person name="Tsai C.-F."/>
            <person name="Young C.-C."/>
        </authorList>
    </citation>
    <scope>NUCLEOTIDE SEQUENCE [LARGE SCALE GENOMIC DNA]</scope>
    <source>
        <strain evidence="12 13">CC-CFT640</strain>
    </source>
</reference>
<name>A0A5C8PJV7_9HYPH</name>
<dbReference type="InterPro" id="IPR027304">
    <property type="entry name" value="Trigger_fact/SurA_dom_sf"/>
</dbReference>
<feature type="region of interest" description="Disordered" evidence="9">
    <location>
        <begin position="284"/>
        <end position="307"/>
    </location>
</feature>
<dbReference type="Proteomes" id="UP000321638">
    <property type="component" value="Unassembled WGS sequence"/>
</dbReference>
<dbReference type="OrthoDB" id="14196at2"/>
<organism evidence="12 13">
    <name type="scientific">Vineibacter terrae</name>
    <dbReference type="NCBI Taxonomy" id="2586908"/>
    <lineage>
        <taxon>Bacteria</taxon>
        <taxon>Pseudomonadati</taxon>
        <taxon>Pseudomonadota</taxon>
        <taxon>Alphaproteobacteria</taxon>
        <taxon>Hyphomicrobiales</taxon>
        <taxon>Vineibacter</taxon>
    </lineage>
</organism>
<sequence length="307" mass="33406">MTSFTRGVCAALLLTMAVAAPSFAQAPAPAPTPAPSAKPPADPVVATVNGQSIRLTDVQAAQANLPQQYRGLPLERIFPALLEQIIDARLQVAEARKTNVQDTEAFKKRLAGLEDRLLQEQFLTQEIDKRVTPQAIKALYDKKVRDLPPEEEVKARHILVVDEAAAKAIIDELQKGGDFDKIAKDKSTDKASGAQGGDLGWFKKGDMVKEFAEAAFMLKKGETTPAPVKSQFGFHVIRLDDRRAAQPPSMEDMEDELRAELSREVYGQMMEGLRKTAKIEKFNMDGSKIPEAPAAPPAAPPSAPGKK</sequence>
<protein>
    <recommendedName>
        <fullName evidence="4">Parvulin-like PPIase</fullName>
        <ecNumber evidence="3">5.2.1.8</ecNumber>
    </recommendedName>
    <alternativeName>
        <fullName evidence="6">Peptidyl-prolyl cis-trans isomerase plp</fullName>
    </alternativeName>
    <alternativeName>
        <fullName evidence="7">Rotamase plp</fullName>
    </alternativeName>
</protein>
<keyword evidence="5 8" id="KW-0697">Rotamase</keyword>
<dbReference type="InterPro" id="IPR000297">
    <property type="entry name" value="PPIase_PpiC"/>
</dbReference>
<dbReference type="GO" id="GO:0003755">
    <property type="term" value="F:peptidyl-prolyl cis-trans isomerase activity"/>
    <property type="evidence" value="ECO:0007669"/>
    <property type="project" value="UniProtKB-KW"/>
</dbReference>
<feature type="compositionally biased region" description="Pro residues" evidence="9">
    <location>
        <begin position="293"/>
        <end position="307"/>
    </location>
</feature>
<evidence type="ECO:0000256" key="7">
    <source>
        <dbReference type="ARBA" id="ARBA00031484"/>
    </source>
</evidence>